<evidence type="ECO:0000256" key="1">
    <source>
        <dbReference type="SAM" id="SignalP"/>
    </source>
</evidence>
<proteinExistence type="predicted"/>
<accession>B3E792</accession>
<reference evidence="2 3" key="1">
    <citation type="submission" date="2008-05" db="EMBL/GenBank/DDBJ databases">
        <title>Complete sequence of chromosome of Geobacter lovleyi SZ.</title>
        <authorList>
            <consortium name="US DOE Joint Genome Institute"/>
            <person name="Lucas S."/>
            <person name="Copeland A."/>
            <person name="Lapidus A."/>
            <person name="Glavina del Rio T."/>
            <person name="Dalin E."/>
            <person name="Tice H."/>
            <person name="Bruce D."/>
            <person name="Goodwin L."/>
            <person name="Pitluck S."/>
            <person name="Chertkov O."/>
            <person name="Meincke L."/>
            <person name="Brettin T."/>
            <person name="Detter J.C."/>
            <person name="Han C."/>
            <person name="Tapia R."/>
            <person name="Kuske C.R."/>
            <person name="Schmutz J."/>
            <person name="Larimer F."/>
            <person name="Land M."/>
            <person name="Hauser L."/>
            <person name="Kyrpides N."/>
            <person name="Mikhailova N."/>
            <person name="Sung Y."/>
            <person name="Fletcher K.E."/>
            <person name="Ritalahti K.M."/>
            <person name="Loeffler F.E."/>
            <person name="Richardson P."/>
        </authorList>
    </citation>
    <scope>NUCLEOTIDE SEQUENCE [LARGE SCALE GENOMIC DNA]</scope>
    <source>
        <strain evidence="3">ATCC BAA-1151 / DSM 17278 / SZ</strain>
    </source>
</reference>
<protein>
    <recommendedName>
        <fullName evidence="4">Lipoprotein</fullName>
    </recommendedName>
</protein>
<evidence type="ECO:0000313" key="2">
    <source>
        <dbReference type="EMBL" id="ACD94972.1"/>
    </source>
</evidence>
<dbReference type="STRING" id="398767.Glov_1250"/>
<dbReference type="HOGENOM" id="CLU_648536_0_0_7"/>
<dbReference type="OrthoDB" id="9817486at2"/>
<dbReference type="Proteomes" id="UP000002420">
    <property type="component" value="Chromosome"/>
</dbReference>
<name>B3E792_TRIL1</name>
<organism evidence="2 3">
    <name type="scientific">Trichlorobacter lovleyi (strain ATCC BAA-1151 / DSM 17278 / SZ)</name>
    <name type="common">Geobacter lovleyi</name>
    <dbReference type="NCBI Taxonomy" id="398767"/>
    <lineage>
        <taxon>Bacteria</taxon>
        <taxon>Pseudomonadati</taxon>
        <taxon>Thermodesulfobacteriota</taxon>
        <taxon>Desulfuromonadia</taxon>
        <taxon>Geobacterales</taxon>
        <taxon>Geobacteraceae</taxon>
        <taxon>Trichlorobacter</taxon>
    </lineage>
</organism>
<keyword evidence="1" id="KW-0732">Signal</keyword>
<dbReference type="EMBL" id="CP001089">
    <property type="protein sequence ID" value="ACD94972.1"/>
    <property type="molecule type" value="Genomic_DNA"/>
</dbReference>
<dbReference type="AlphaFoldDB" id="B3E792"/>
<feature type="chain" id="PRO_5002787584" description="Lipoprotein" evidence="1">
    <location>
        <begin position="23"/>
        <end position="423"/>
    </location>
</feature>
<sequence length="423" mass="46605">MKLSSHLRYLKYLVLSGLLALATGNLSGCATGMSAIECGAESMNPTVMAALDSFESAAISIKLSNRVLLQSPLSEQDTWPKDLYGVPSGGALFKMGLSAFASSQGITLATEIDPATGWPRPTSALYIFLKDREKLLDKHVDKGDVAFFKNQTQDVYFRELGPRKLPDTVNEYVYRNPLMAYAVVTNNKKEMLQLEAEIALNARGYTQCDAFLRKASAEVGEEVKKAACKDPSLKDDAITAALKEKTEDMATMEKNYGKLANKVYSASVAGADFTMASMVKIGCAVVNGIRAFPNINKEFSRIRGVYNAAMLFPRIKMVLGSLGIYKDNLGLQYTVYKTMYQQIKGKYQIKDDDPAAEQKTKEALRRIELAEAAMQQLEPKLMLAFAGEQVEFSDQEAKKMELIAAMFPASDDMTQLAALDRLQ</sequence>
<evidence type="ECO:0008006" key="4">
    <source>
        <dbReference type="Google" id="ProtNLM"/>
    </source>
</evidence>
<keyword evidence="3" id="KW-1185">Reference proteome</keyword>
<feature type="signal peptide" evidence="1">
    <location>
        <begin position="1"/>
        <end position="22"/>
    </location>
</feature>
<gene>
    <name evidence="2" type="ordered locus">Glov_1250</name>
</gene>
<dbReference type="RefSeq" id="WP_012469320.1">
    <property type="nucleotide sequence ID" value="NC_010814.1"/>
</dbReference>
<evidence type="ECO:0000313" key="3">
    <source>
        <dbReference type="Proteomes" id="UP000002420"/>
    </source>
</evidence>
<dbReference type="KEGG" id="glo:Glov_1250"/>